<accession>A0A0A9A9S0</accession>
<name>A0A0A9A9S0_ARUDO</name>
<evidence type="ECO:0000256" key="1">
    <source>
        <dbReference type="SAM" id="MobiDB-lite"/>
    </source>
</evidence>
<feature type="compositionally biased region" description="Basic and acidic residues" evidence="1">
    <location>
        <begin position="15"/>
        <end position="26"/>
    </location>
</feature>
<dbReference type="EMBL" id="GBRH01250054">
    <property type="protein sequence ID" value="JAD47841.1"/>
    <property type="molecule type" value="Transcribed_RNA"/>
</dbReference>
<feature type="region of interest" description="Disordered" evidence="1">
    <location>
        <begin position="1"/>
        <end position="26"/>
    </location>
</feature>
<protein>
    <submittedName>
        <fullName evidence="2">Uncharacterized protein</fullName>
    </submittedName>
</protein>
<organism evidence="2">
    <name type="scientific">Arundo donax</name>
    <name type="common">Giant reed</name>
    <name type="synonym">Donax arundinaceus</name>
    <dbReference type="NCBI Taxonomy" id="35708"/>
    <lineage>
        <taxon>Eukaryota</taxon>
        <taxon>Viridiplantae</taxon>
        <taxon>Streptophyta</taxon>
        <taxon>Embryophyta</taxon>
        <taxon>Tracheophyta</taxon>
        <taxon>Spermatophyta</taxon>
        <taxon>Magnoliopsida</taxon>
        <taxon>Liliopsida</taxon>
        <taxon>Poales</taxon>
        <taxon>Poaceae</taxon>
        <taxon>PACMAD clade</taxon>
        <taxon>Arundinoideae</taxon>
        <taxon>Arundineae</taxon>
        <taxon>Arundo</taxon>
    </lineage>
</organism>
<proteinExistence type="predicted"/>
<reference evidence="2" key="1">
    <citation type="submission" date="2014-09" db="EMBL/GenBank/DDBJ databases">
        <authorList>
            <person name="Magalhaes I.L.F."/>
            <person name="Oliveira U."/>
            <person name="Santos F.R."/>
            <person name="Vidigal T.H.D.A."/>
            <person name="Brescovit A.D."/>
            <person name="Santos A.J."/>
        </authorList>
    </citation>
    <scope>NUCLEOTIDE SEQUENCE</scope>
    <source>
        <tissue evidence="2">Shoot tissue taken approximately 20 cm above the soil surface</tissue>
    </source>
</reference>
<dbReference type="AlphaFoldDB" id="A0A0A9A9S0"/>
<reference evidence="2" key="2">
    <citation type="journal article" date="2015" name="Data Brief">
        <title>Shoot transcriptome of the giant reed, Arundo donax.</title>
        <authorList>
            <person name="Barrero R.A."/>
            <person name="Guerrero F.D."/>
            <person name="Moolhuijzen P."/>
            <person name="Goolsby J.A."/>
            <person name="Tidwell J."/>
            <person name="Bellgard S.E."/>
            <person name="Bellgard M.I."/>
        </authorList>
    </citation>
    <scope>NUCLEOTIDE SEQUENCE</scope>
    <source>
        <tissue evidence="2">Shoot tissue taken approximately 20 cm above the soil surface</tissue>
    </source>
</reference>
<sequence>MPQDVVPRPLPPRGSSREEQAAERKKSELLPGLADLELLPRRGRRWKKAKRLLLRCSI</sequence>
<evidence type="ECO:0000313" key="2">
    <source>
        <dbReference type="EMBL" id="JAD47841.1"/>
    </source>
</evidence>